<evidence type="ECO:0000256" key="2">
    <source>
        <dbReference type="ARBA" id="ARBA00023315"/>
    </source>
</evidence>
<dbReference type="Pfam" id="PF00583">
    <property type="entry name" value="Acetyltransf_1"/>
    <property type="match status" value="1"/>
</dbReference>
<reference evidence="4 5" key="1">
    <citation type="submission" date="2016-06" db="EMBL/GenBank/DDBJ databases">
        <authorList>
            <person name="Kjaerup R.B."/>
            <person name="Dalgaard T.S."/>
            <person name="Juul-Madsen H.R."/>
        </authorList>
    </citation>
    <scope>NUCLEOTIDE SEQUENCE [LARGE SCALE GENOMIC DNA]</scope>
    <source>
        <strain evidence="4 5">CECT 8886</strain>
    </source>
</reference>
<dbReference type="Proteomes" id="UP000092544">
    <property type="component" value="Unassembled WGS sequence"/>
</dbReference>
<dbReference type="AlphaFoldDB" id="A0A1A8TRU8"/>
<evidence type="ECO:0000313" key="5">
    <source>
        <dbReference type="Proteomes" id="UP000092544"/>
    </source>
</evidence>
<evidence type="ECO:0000256" key="1">
    <source>
        <dbReference type="ARBA" id="ARBA00022679"/>
    </source>
</evidence>
<dbReference type="PROSITE" id="PS51186">
    <property type="entry name" value="GNAT"/>
    <property type="match status" value="1"/>
</dbReference>
<dbReference type="GO" id="GO:0016747">
    <property type="term" value="F:acyltransferase activity, transferring groups other than amino-acyl groups"/>
    <property type="evidence" value="ECO:0007669"/>
    <property type="project" value="InterPro"/>
</dbReference>
<evidence type="ECO:0000313" key="4">
    <source>
        <dbReference type="EMBL" id="SBS37303.1"/>
    </source>
</evidence>
<accession>A0A1A8TRU8</accession>
<dbReference type="RefSeq" id="WP_067020276.1">
    <property type="nucleotide sequence ID" value="NZ_FLOB01000017.1"/>
</dbReference>
<gene>
    <name evidence="4" type="ORF">MSP8886_04061</name>
</gene>
<sequence>MTHLVNLQQHRIRSASINDLEAIVSLDMDSNPHPWGENLIKDALATRQNWVIESCDEQGSINISAWLTASMLFEQSELELIVVDRFFRRQGLARKLMTHWFDAIKRQNMGREQPVSECLLEVRESNLGAITLYKSLGFELMGRRKNYYQSEQGNEAALLFNLTISYQGERP</sequence>
<dbReference type="InterPro" id="IPR000182">
    <property type="entry name" value="GNAT_dom"/>
</dbReference>
<dbReference type="InterPro" id="IPR016181">
    <property type="entry name" value="Acyl_CoA_acyltransferase"/>
</dbReference>
<protein>
    <submittedName>
        <fullName evidence="4">Ribosomal-protein-alanine N-acetyltransferase</fullName>
    </submittedName>
</protein>
<keyword evidence="1 4" id="KW-0808">Transferase</keyword>
<keyword evidence="2" id="KW-0012">Acyltransferase</keyword>
<organism evidence="4 5">
    <name type="scientific">Marinomonas spartinae</name>
    <dbReference type="NCBI Taxonomy" id="1792290"/>
    <lineage>
        <taxon>Bacteria</taxon>
        <taxon>Pseudomonadati</taxon>
        <taxon>Pseudomonadota</taxon>
        <taxon>Gammaproteobacteria</taxon>
        <taxon>Oceanospirillales</taxon>
        <taxon>Oceanospirillaceae</taxon>
        <taxon>Marinomonas</taxon>
    </lineage>
</organism>
<dbReference type="PANTHER" id="PTHR43420">
    <property type="entry name" value="ACETYLTRANSFERASE"/>
    <property type="match status" value="1"/>
</dbReference>
<feature type="domain" description="N-acetyltransferase" evidence="3">
    <location>
        <begin position="10"/>
        <end position="165"/>
    </location>
</feature>
<name>A0A1A8TRU8_9GAMM</name>
<evidence type="ECO:0000259" key="3">
    <source>
        <dbReference type="PROSITE" id="PS51186"/>
    </source>
</evidence>
<dbReference type="SUPFAM" id="SSF55729">
    <property type="entry name" value="Acyl-CoA N-acyltransferases (Nat)"/>
    <property type="match status" value="1"/>
</dbReference>
<dbReference type="EMBL" id="FLOB01000017">
    <property type="protein sequence ID" value="SBS37303.1"/>
    <property type="molecule type" value="Genomic_DNA"/>
</dbReference>
<keyword evidence="5" id="KW-1185">Reference proteome</keyword>
<dbReference type="STRING" id="1792290.MSP8886_04061"/>
<proteinExistence type="predicted"/>
<dbReference type="CDD" id="cd04301">
    <property type="entry name" value="NAT_SF"/>
    <property type="match status" value="1"/>
</dbReference>
<dbReference type="InterPro" id="IPR050680">
    <property type="entry name" value="YpeA/RimI_acetyltransf"/>
</dbReference>
<dbReference type="PANTHER" id="PTHR43420:SF44">
    <property type="entry name" value="ACETYLTRANSFERASE YPEA"/>
    <property type="match status" value="1"/>
</dbReference>
<dbReference type="OrthoDB" id="9796919at2"/>
<dbReference type="Gene3D" id="3.40.630.30">
    <property type="match status" value="1"/>
</dbReference>